<evidence type="ECO:0000256" key="1">
    <source>
        <dbReference type="ARBA" id="ARBA00006739"/>
    </source>
</evidence>
<comment type="similarity">
    <text evidence="1">Belongs to the glycosyltransferase 2 family.</text>
</comment>
<dbReference type="SUPFAM" id="SSF53448">
    <property type="entry name" value="Nucleotide-diphospho-sugar transferases"/>
    <property type="match status" value="1"/>
</dbReference>
<name>A0A2M9A4D3_9BACT</name>
<keyword evidence="3 5" id="KW-0808">Transferase</keyword>
<organism evidence="5 6">
    <name type="scientific">Hallerella succinigenes</name>
    <dbReference type="NCBI Taxonomy" id="1896222"/>
    <lineage>
        <taxon>Bacteria</taxon>
        <taxon>Pseudomonadati</taxon>
        <taxon>Fibrobacterota</taxon>
        <taxon>Fibrobacteria</taxon>
        <taxon>Fibrobacterales</taxon>
        <taxon>Fibrobacteraceae</taxon>
        <taxon>Hallerella</taxon>
    </lineage>
</organism>
<keyword evidence="6" id="KW-1185">Reference proteome</keyword>
<accession>A0A2M9A4D3</accession>
<dbReference type="InterPro" id="IPR029044">
    <property type="entry name" value="Nucleotide-diphossugar_trans"/>
</dbReference>
<dbReference type="Pfam" id="PF00535">
    <property type="entry name" value="Glycos_transf_2"/>
    <property type="match status" value="1"/>
</dbReference>
<dbReference type="OrthoDB" id="9810303at2"/>
<comment type="caution">
    <text evidence="5">The sequence shown here is derived from an EMBL/GenBank/DDBJ whole genome shotgun (WGS) entry which is preliminary data.</text>
</comment>
<dbReference type="Gene3D" id="3.90.550.10">
    <property type="entry name" value="Spore Coat Polysaccharide Biosynthesis Protein SpsA, Chain A"/>
    <property type="match status" value="1"/>
</dbReference>
<evidence type="ECO:0000256" key="3">
    <source>
        <dbReference type="ARBA" id="ARBA00022679"/>
    </source>
</evidence>
<reference evidence="5 6" key="1">
    <citation type="submission" date="2017-11" db="EMBL/GenBank/DDBJ databases">
        <title>Animal gut microbial communities from fecal samples from Wisconsin, USA.</title>
        <authorList>
            <person name="Neumann A."/>
        </authorList>
    </citation>
    <scope>NUCLEOTIDE SEQUENCE [LARGE SCALE GENOMIC DNA]</scope>
    <source>
        <strain evidence="5 6">UWS3</strain>
    </source>
</reference>
<protein>
    <submittedName>
        <fullName evidence="5">Dolichol-phosphate mannosyltransferase</fullName>
    </submittedName>
</protein>
<evidence type="ECO:0000256" key="2">
    <source>
        <dbReference type="ARBA" id="ARBA00022676"/>
    </source>
</evidence>
<dbReference type="AlphaFoldDB" id="A0A2M9A4D3"/>
<dbReference type="PANTHER" id="PTHR43398">
    <property type="entry name" value="DOLICHOL-PHOSPHATE MANNOSYLTRANSFERASE SUBUNIT 1"/>
    <property type="match status" value="1"/>
</dbReference>
<dbReference type="RefSeq" id="WP_100424643.1">
    <property type="nucleotide sequence ID" value="NZ_JAQXKX010000044.1"/>
</dbReference>
<gene>
    <name evidence="5" type="ORF">BGX16_0502</name>
</gene>
<feature type="domain" description="Glycosyltransferase 2-like" evidence="4">
    <location>
        <begin position="8"/>
        <end position="172"/>
    </location>
</feature>
<keyword evidence="2 5" id="KW-0328">Glycosyltransferase</keyword>
<dbReference type="GO" id="GO:0004582">
    <property type="term" value="F:dolichyl-phosphate beta-D-mannosyltransferase activity"/>
    <property type="evidence" value="ECO:0007669"/>
    <property type="project" value="InterPro"/>
</dbReference>
<dbReference type="GO" id="GO:0009247">
    <property type="term" value="P:glycolipid biosynthetic process"/>
    <property type="evidence" value="ECO:0007669"/>
    <property type="project" value="TreeGrafter"/>
</dbReference>
<dbReference type="PANTHER" id="PTHR43398:SF1">
    <property type="entry name" value="DOLICHOL-PHOSPHATE MANNOSYLTRANSFERASE SUBUNIT 1"/>
    <property type="match status" value="1"/>
</dbReference>
<sequence>MSYPKSLVIIPTYNEKENITLIIPEVLRQDPCLEVLVVDDGSPDGTGDIVEGLSKENAKIHLLRRPGKMGLGTAYVTGFKWALENGFERVFEMDADFSHNPNDLPRFLDAAEDADLVLGSRYNGKKIGVVNWDWKRLLLSYFANVYTRIVTGIPVKDATGGFKCFRRSALEALDLSGMKSDGYCFQIETTFKIWKKGLRVKEIPIVFTDRVRGVSKMSGGIISEAFFLVLKLRFKRS</sequence>
<dbReference type="EMBL" id="PGEX01000001">
    <property type="protein sequence ID" value="PJJ40572.1"/>
    <property type="molecule type" value="Genomic_DNA"/>
</dbReference>
<dbReference type="Proteomes" id="UP000231134">
    <property type="component" value="Unassembled WGS sequence"/>
</dbReference>
<dbReference type="GO" id="GO:0016020">
    <property type="term" value="C:membrane"/>
    <property type="evidence" value="ECO:0007669"/>
    <property type="project" value="GOC"/>
</dbReference>
<evidence type="ECO:0000259" key="4">
    <source>
        <dbReference type="Pfam" id="PF00535"/>
    </source>
</evidence>
<proteinExistence type="inferred from homology"/>
<dbReference type="InterPro" id="IPR001173">
    <property type="entry name" value="Glyco_trans_2-like"/>
</dbReference>
<dbReference type="FunFam" id="3.90.550.10:FF:000122">
    <property type="entry name" value="Dolichol-phosphate mannosyltransferase subunit 1"/>
    <property type="match status" value="1"/>
</dbReference>
<evidence type="ECO:0000313" key="6">
    <source>
        <dbReference type="Proteomes" id="UP000231134"/>
    </source>
</evidence>
<evidence type="ECO:0000313" key="5">
    <source>
        <dbReference type="EMBL" id="PJJ40572.1"/>
    </source>
</evidence>
<dbReference type="CDD" id="cd06442">
    <property type="entry name" value="DPM1_like"/>
    <property type="match status" value="1"/>
</dbReference>
<dbReference type="InterPro" id="IPR039528">
    <property type="entry name" value="DPM1-like"/>
</dbReference>